<dbReference type="InterPro" id="IPR046799">
    <property type="entry name" value="ROXA-like_wH"/>
</dbReference>
<reference evidence="8 10" key="2">
    <citation type="submission" date="2018-12" db="EMBL/GenBank/DDBJ databases">
        <authorList>
            <consortium name="Pathogen Informatics"/>
        </authorList>
    </citation>
    <scope>NUCLEOTIDE SEQUENCE [LARGE SCALE GENOMIC DNA]</scope>
    <source>
        <strain evidence="8 10">NCTC12735</strain>
        <plasmid evidence="10">13</plasmid>
    </source>
</reference>
<keyword evidence="9" id="KW-1185">Reference proteome</keyword>
<dbReference type="PANTHER" id="PTHR13096:SF8">
    <property type="entry name" value="RIBOSOMAL OXYGENASE 1"/>
    <property type="match status" value="1"/>
</dbReference>
<organism evidence="7 9">
    <name type="scientific">Legionella adelaidensis</name>
    <dbReference type="NCBI Taxonomy" id="45056"/>
    <lineage>
        <taxon>Bacteria</taxon>
        <taxon>Pseudomonadati</taxon>
        <taxon>Pseudomonadota</taxon>
        <taxon>Gammaproteobacteria</taxon>
        <taxon>Legionellales</taxon>
        <taxon>Legionellaceae</taxon>
        <taxon>Legionella</taxon>
    </lineage>
</organism>
<dbReference type="AlphaFoldDB" id="A0A0W0R1V6"/>
<dbReference type="InterPro" id="IPR003347">
    <property type="entry name" value="JmjC_dom"/>
</dbReference>
<evidence type="ECO:0000313" key="8">
    <source>
        <dbReference type="EMBL" id="VEH85405.1"/>
    </source>
</evidence>
<dbReference type="STRING" id="45056.Lade_1598"/>
<gene>
    <name evidence="7" type="ORF">Lade_1598</name>
    <name evidence="8" type="ORF">NCTC12735_01035</name>
</gene>
<dbReference type="Pfam" id="PF08007">
    <property type="entry name" value="JmjC_2"/>
    <property type="match status" value="1"/>
</dbReference>
<protein>
    <submittedName>
        <fullName evidence="7">Cupin</fullName>
    </submittedName>
</protein>
<dbReference type="PATRIC" id="fig|45056.6.peg.1650"/>
<proteinExistence type="predicted"/>
<keyword evidence="4" id="KW-0560">Oxidoreductase</keyword>
<evidence type="ECO:0000313" key="9">
    <source>
        <dbReference type="Proteomes" id="UP000054859"/>
    </source>
</evidence>
<name>A0A0W0R1V6_9GAMM</name>
<geneLocation type="plasmid" evidence="8 10">
    <name>13</name>
</geneLocation>
<dbReference type="GO" id="GO:0046872">
    <property type="term" value="F:metal ion binding"/>
    <property type="evidence" value="ECO:0007669"/>
    <property type="project" value="UniProtKB-KW"/>
</dbReference>
<dbReference type="Gene3D" id="2.60.120.650">
    <property type="entry name" value="Cupin"/>
    <property type="match status" value="1"/>
</dbReference>
<dbReference type="PANTHER" id="PTHR13096">
    <property type="entry name" value="MINA53 MYC INDUCED NUCLEAR ANTIGEN"/>
    <property type="match status" value="1"/>
</dbReference>
<dbReference type="KEGG" id="ladl:NCTC12735_01035"/>
<keyword evidence="8" id="KW-0614">Plasmid</keyword>
<dbReference type="GO" id="GO:0016706">
    <property type="term" value="F:2-oxoglutarate-dependent dioxygenase activity"/>
    <property type="evidence" value="ECO:0007669"/>
    <property type="project" value="TreeGrafter"/>
</dbReference>
<evidence type="ECO:0000256" key="3">
    <source>
        <dbReference type="ARBA" id="ARBA00022964"/>
    </source>
</evidence>
<evidence type="ECO:0000256" key="4">
    <source>
        <dbReference type="ARBA" id="ARBA00023002"/>
    </source>
</evidence>
<reference evidence="7 9" key="1">
    <citation type="submission" date="2015-11" db="EMBL/GenBank/DDBJ databases">
        <title>Identification of large and diverse effector repertoires of 38 Legionella species.</title>
        <authorList>
            <person name="Burstein D."/>
            <person name="Amaro F."/>
            <person name="Zusman T."/>
            <person name="Lifshitz Z."/>
            <person name="Cohen O."/>
            <person name="Gilbert J.A."/>
            <person name="Pupko T."/>
            <person name="Shuman H.A."/>
            <person name="Segal G."/>
        </authorList>
    </citation>
    <scope>NUCLEOTIDE SEQUENCE [LARGE SCALE GENOMIC DNA]</scope>
    <source>
        <strain evidence="7 9">1762-AUS-E</strain>
    </source>
</reference>
<keyword evidence="5" id="KW-0408">Iron</keyword>
<comment type="cofactor">
    <cofactor evidence="1">
        <name>Fe(2+)</name>
        <dbReference type="ChEBI" id="CHEBI:29033"/>
    </cofactor>
</comment>
<evidence type="ECO:0000256" key="1">
    <source>
        <dbReference type="ARBA" id="ARBA00001954"/>
    </source>
</evidence>
<dbReference type="PROSITE" id="PS51184">
    <property type="entry name" value="JMJC"/>
    <property type="match status" value="1"/>
</dbReference>
<dbReference type="Gene3D" id="3.40.366.30">
    <property type="entry name" value="50S ribosomal protein L16 arginine hydroxylase, Chain A, Domain 2"/>
    <property type="match status" value="1"/>
</dbReference>
<dbReference type="EMBL" id="LNKA01000010">
    <property type="protein sequence ID" value="KTC65075.1"/>
    <property type="molecule type" value="Genomic_DNA"/>
</dbReference>
<evidence type="ECO:0000256" key="5">
    <source>
        <dbReference type="ARBA" id="ARBA00023004"/>
    </source>
</evidence>
<dbReference type="SUPFAM" id="SSF51197">
    <property type="entry name" value="Clavaminate synthase-like"/>
    <property type="match status" value="1"/>
</dbReference>
<keyword evidence="3" id="KW-0223">Dioxygenase</keyword>
<feature type="domain" description="JmjC" evidence="6">
    <location>
        <begin position="97"/>
        <end position="226"/>
    </location>
</feature>
<dbReference type="EMBL" id="LR134422">
    <property type="protein sequence ID" value="VEH85405.1"/>
    <property type="molecule type" value="Genomic_DNA"/>
</dbReference>
<evidence type="ECO:0000313" key="7">
    <source>
        <dbReference type="EMBL" id="KTC65075.1"/>
    </source>
</evidence>
<accession>A0A0W0R1V6</accession>
<sequence length="386" mass="44960">MIQFKTISVDTFLAEYWQKKPLVIKNAMPDFVNSLSPEELAGLSLDENIESRLVIETPGEKPFWHLKKGPFSDKDFSSLPKSHWTLLVNGVDRLIPDVFLLRQNFQFIPQWRFDDVMISFAVEGGSVGPHYDNYDVFLYQAIGRRHWKLTTQNCIPENHLAEVPLRIMKEFMVEEEYILEEGDMLYLPPHVGHYGVSLSERCMTYSFGYRSYGLQEMWESFAVFLEKTSLRGQLYKDPCWKNIASGEIVPYAWQLAKSLMQKALEDEQTVKNWFGSYVTSLDEQAEYQLPEPDGSIKNLTAFSKKIKNCEYIILDGACRLAYIEDPFTLFVNGTQWNIEGVSKNLIKHFVNNLTFPIAKCKHDLEKEENLLFLYEFAQLGWIRFEK</sequence>
<dbReference type="OrthoDB" id="9764016at2"/>
<dbReference type="RefSeq" id="WP_058462669.1">
    <property type="nucleotide sequence ID" value="NZ_CAAAHS010000009.1"/>
</dbReference>
<dbReference type="Proteomes" id="UP000054859">
    <property type="component" value="Unassembled WGS sequence"/>
</dbReference>
<dbReference type="Pfam" id="PF20514">
    <property type="entry name" value="WHD_ROXA"/>
    <property type="match status" value="1"/>
</dbReference>
<evidence type="ECO:0000259" key="6">
    <source>
        <dbReference type="PROSITE" id="PS51184"/>
    </source>
</evidence>
<dbReference type="Proteomes" id="UP000281170">
    <property type="component" value="Plasmid 13"/>
</dbReference>
<evidence type="ECO:0000313" key="10">
    <source>
        <dbReference type="Proteomes" id="UP000281170"/>
    </source>
</evidence>
<dbReference type="InterPro" id="IPR039994">
    <property type="entry name" value="NO66-like"/>
</dbReference>
<evidence type="ECO:0000256" key="2">
    <source>
        <dbReference type="ARBA" id="ARBA00022723"/>
    </source>
</evidence>
<keyword evidence="2" id="KW-0479">Metal-binding</keyword>